<sequence length="190" mass="21843">MLDETQLKIIDAAMSLIMERSYPSTTTKDIALRAGVNECTIFRKFKGKKEIVLSAMTLPEWNPCLKEADFKYEGSLEKDLLHFAEVYMRKVTPRMVKVSLGLRVPELYQDTSEGILKVPQLFKNVLVRYFQEMKADGKLPDVDCESLSMMFLSMNFGFVFLDASFGKQLTELEKEKYIRESVHVFVQGIS</sequence>
<evidence type="ECO:0000256" key="1">
    <source>
        <dbReference type="ARBA" id="ARBA00023125"/>
    </source>
</evidence>
<dbReference type="InterPro" id="IPR039536">
    <property type="entry name" value="TetR_C_Proteobacteria"/>
</dbReference>
<gene>
    <name evidence="4" type="ORF">A8806_101547</name>
</gene>
<dbReference type="SUPFAM" id="SSF46689">
    <property type="entry name" value="Homeodomain-like"/>
    <property type="match status" value="1"/>
</dbReference>
<dbReference type="PROSITE" id="PS50977">
    <property type="entry name" value="HTH_TETR_2"/>
    <property type="match status" value="1"/>
</dbReference>
<proteinExistence type="predicted"/>
<accession>A0A2Y9C9K0</accession>
<dbReference type="Proteomes" id="UP000245845">
    <property type="component" value="Unassembled WGS sequence"/>
</dbReference>
<dbReference type="GO" id="GO:0000976">
    <property type="term" value="F:transcription cis-regulatory region binding"/>
    <property type="evidence" value="ECO:0007669"/>
    <property type="project" value="TreeGrafter"/>
</dbReference>
<dbReference type="AlphaFoldDB" id="A0A2Y9C9K0"/>
<dbReference type="PANTHER" id="PTHR30055:SF226">
    <property type="entry name" value="HTH-TYPE TRANSCRIPTIONAL REGULATOR PKSA"/>
    <property type="match status" value="1"/>
</dbReference>
<dbReference type="PRINTS" id="PR00455">
    <property type="entry name" value="HTHTETR"/>
</dbReference>
<dbReference type="InterPro" id="IPR001647">
    <property type="entry name" value="HTH_TetR"/>
</dbReference>
<protein>
    <submittedName>
        <fullName evidence="4">TetR family transcriptional regulator</fullName>
    </submittedName>
</protein>
<dbReference type="InterPro" id="IPR050109">
    <property type="entry name" value="HTH-type_TetR-like_transc_reg"/>
</dbReference>
<feature type="domain" description="HTH tetR-type" evidence="3">
    <location>
        <begin position="3"/>
        <end position="63"/>
    </location>
</feature>
<comment type="caution">
    <text evidence="4">The sequence shown here is derived from an EMBL/GenBank/DDBJ whole genome shotgun (WGS) entry which is preliminary data.</text>
</comment>
<reference evidence="4 5" key="1">
    <citation type="submission" date="2018-05" db="EMBL/GenBank/DDBJ databases">
        <title>The Hungate 1000. A catalogue of reference genomes from the rumen microbiome.</title>
        <authorList>
            <person name="Kelly W."/>
        </authorList>
    </citation>
    <scope>NUCLEOTIDE SEQUENCE [LARGE SCALE GENOMIC DNA]</scope>
    <source>
        <strain evidence="4 5">NLAE-zl-C242</strain>
    </source>
</reference>
<keyword evidence="1 2" id="KW-0238">DNA-binding</keyword>
<dbReference type="Pfam" id="PF00440">
    <property type="entry name" value="TetR_N"/>
    <property type="match status" value="1"/>
</dbReference>
<dbReference type="PANTHER" id="PTHR30055">
    <property type="entry name" value="HTH-TYPE TRANSCRIPTIONAL REGULATOR RUTR"/>
    <property type="match status" value="1"/>
</dbReference>
<feature type="DNA-binding region" description="H-T-H motif" evidence="2">
    <location>
        <begin position="26"/>
        <end position="45"/>
    </location>
</feature>
<dbReference type="Gene3D" id="1.10.10.60">
    <property type="entry name" value="Homeodomain-like"/>
    <property type="match status" value="1"/>
</dbReference>
<dbReference type="OrthoDB" id="9780824at2"/>
<dbReference type="InterPro" id="IPR009057">
    <property type="entry name" value="Homeodomain-like_sf"/>
</dbReference>
<evidence type="ECO:0000313" key="5">
    <source>
        <dbReference type="Proteomes" id="UP000245845"/>
    </source>
</evidence>
<dbReference type="Gene3D" id="1.10.357.10">
    <property type="entry name" value="Tetracycline Repressor, domain 2"/>
    <property type="match status" value="1"/>
</dbReference>
<keyword evidence="5" id="KW-1185">Reference proteome</keyword>
<organism evidence="4 5">
    <name type="scientific">Faecalicatena orotica</name>
    <dbReference type="NCBI Taxonomy" id="1544"/>
    <lineage>
        <taxon>Bacteria</taxon>
        <taxon>Bacillati</taxon>
        <taxon>Bacillota</taxon>
        <taxon>Clostridia</taxon>
        <taxon>Lachnospirales</taxon>
        <taxon>Lachnospiraceae</taxon>
        <taxon>Faecalicatena</taxon>
    </lineage>
</organism>
<dbReference type="EMBL" id="QGDL01000001">
    <property type="protein sequence ID" value="PWJ32259.1"/>
    <property type="molecule type" value="Genomic_DNA"/>
</dbReference>
<dbReference type="RefSeq" id="WP_109729611.1">
    <property type="nucleotide sequence ID" value="NZ_BAAACK010000007.1"/>
</dbReference>
<dbReference type="Pfam" id="PF14246">
    <property type="entry name" value="TetR_C_7"/>
    <property type="match status" value="1"/>
</dbReference>
<evidence type="ECO:0000256" key="2">
    <source>
        <dbReference type="PROSITE-ProRule" id="PRU00335"/>
    </source>
</evidence>
<evidence type="ECO:0000259" key="3">
    <source>
        <dbReference type="PROSITE" id="PS50977"/>
    </source>
</evidence>
<name>A0A2Y9C9K0_9FIRM</name>
<dbReference type="GO" id="GO:0003700">
    <property type="term" value="F:DNA-binding transcription factor activity"/>
    <property type="evidence" value="ECO:0007669"/>
    <property type="project" value="TreeGrafter"/>
</dbReference>
<evidence type="ECO:0000313" key="4">
    <source>
        <dbReference type="EMBL" id="PWJ32259.1"/>
    </source>
</evidence>